<dbReference type="SMART" id="SM00672">
    <property type="entry name" value="CAP10"/>
    <property type="match status" value="1"/>
</dbReference>
<proteinExistence type="predicted"/>
<evidence type="ECO:0000313" key="5">
    <source>
        <dbReference type="Proteomes" id="UP000886653"/>
    </source>
</evidence>
<reference evidence="4" key="1">
    <citation type="submission" date="2013-11" db="EMBL/GenBank/DDBJ databases">
        <title>Genome sequence of the fusiform rust pathogen reveals effectors for host alternation and coevolution with pine.</title>
        <authorList>
            <consortium name="DOE Joint Genome Institute"/>
            <person name="Smith K."/>
            <person name="Pendleton A."/>
            <person name="Kubisiak T."/>
            <person name="Anderson C."/>
            <person name="Salamov A."/>
            <person name="Aerts A."/>
            <person name="Riley R."/>
            <person name="Clum A."/>
            <person name="Lindquist E."/>
            <person name="Ence D."/>
            <person name="Campbell M."/>
            <person name="Kronenberg Z."/>
            <person name="Feau N."/>
            <person name="Dhillon B."/>
            <person name="Hamelin R."/>
            <person name="Burleigh J."/>
            <person name="Smith J."/>
            <person name="Yandell M."/>
            <person name="Nelson C."/>
            <person name="Grigoriev I."/>
            <person name="Davis J."/>
        </authorList>
    </citation>
    <scope>NUCLEOTIDE SEQUENCE</scope>
    <source>
        <strain evidence="4">G11</strain>
    </source>
</reference>
<evidence type="ECO:0000313" key="4">
    <source>
        <dbReference type="EMBL" id="KAG0145578.1"/>
    </source>
</evidence>
<evidence type="ECO:0000256" key="1">
    <source>
        <dbReference type="SAM" id="MobiDB-lite"/>
    </source>
</evidence>
<dbReference type="InterPro" id="IPR006598">
    <property type="entry name" value="CAP10"/>
</dbReference>
<keyword evidence="2" id="KW-0472">Membrane</keyword>
<protein>
    <recommendedName>
        <fullName evidence="3">Glycosyl transferase CAP10 domain-containing protein</fullName>
    </recommendedName>
</protein>
<feature type="region of interest" description="Disordered" evidence="1">
    <location>
        <begin position="327"/>
        <end position="348"/>
    </location>
</feature>
<feature type="transmembrane region" description="Helical" evidence="2">
    <location>
        <begin position="17"/>
        <end position="36"/>
    </location>
</feature>
<dbReference type="OrthoDB" id="202415at2759"/>
<name>A0A9P6NK93_9BASI</name>
<organism evidence="4 5">
    <name type="scientific">Cronartium quercuum f. sp. fusiforme G11</name>
    <dbReference type="NCBI Taxonomy" id="708437"/>
    <lineage>
        <taxon>Eukaryota</taxon>
        <taxon>Fungi</taxon>
        <taxon>Dikarya</taxon>
        <taxon>Basidiomycota</taxon>
        <taxon>Pucciniomycotina</taxon>
        <taxon>Pucciniomycetes</taxon>
        <taxon>Pucciniales</taxon>
        <taxon>Coleosporiaceae</taxon>
        <taxon>Cronartium</taxon>
    </lineage>
</organism>
<dbReference type="PANTHER" id="PTHR12203">
    <property type="entry name" value="KDEL LYS-ASP-GLU-LEU CONTAINING - RELATED"/>
    <property type="match status" value="1"/>
</dbReference>
<sequence length="704" mass="81219">MESGHTGIRIRFRLKHLLGLTLFSSLFLSSLFILAINRKLIPSPPIIPSIDSNLHRSAKNYKNQWFDYLHELPSNLNLNLRITSLVPFSTLYLNSIISKPIKDAPHPILPLLLSARSNWKSILSSQPTTLEQAREFYIKTYYPLRPPPGFNEWYEFSKKRNFTLINQFESLMEDLKPFREISVKELNRRTKELSQISGITLIKLNLNQSIEIKSNTGRLTPGNAIKDMLTNILKDSNWNFGSIEFALNEKSQARVLPKKFKSIYDHGFDFLTESARNLSAELDPEKRPSLEGFKPEWGKDGNVWDAYRRACPPGSAARRLVETVRSAESHAGPTAAGGGTIPKQQVFKKPTRRREFIHNELNSSPPLNQLTFLDELESSNSFCDRPSTHHLHSTFFTDQRSIEHLYPLFSASKPKGFSDILIPSHYHYHPPIEFTYDSSRNETKWEQKISKLYWHGILTRGANTPPGHMSSFQKQRLVKIVTNQTQYNNKLNFSSNQNAEIADRILLSITSNLTKSLKISSNLVNPLLFDIGISCDIKMGECQNLIDQGFIIKPPSPLSDSYNFKLVLDLDEVGFSPRFGALMESESVVLKMSIQNEFWRDWIQAWIHFIPLSSAFSELHNLLSFFLGLPESLTIKKNYQLITKSLKNPLINFDFDKELRRIGKFGQNWKRRHMRKEDMEVYLFRLLIEWSRIISEPNNKNNQN</sequence>
<keyword evidence="2" id="KW-1133">Transmembrane helix</keyword>
<evidence type="ECO:0000259" key="3">
    <source>
        <dbReference type="SMART" id="SM00672"/>
    </source>
</evidence>
<feature type="domain" description="Glycosyl transferase CAP10" evidence="3">
    <location>
        <begin position="372"/>
        <end position="669"/>
    </location>
</feature>
<comment type="caution">
    <text evidence="4">The sequence shown here is derived from an EMBL/GenBank/DDBJ whole genome shotgun (WGS) entry which is preliminary data.</text>
</comment>
<keyword evidence="5" id="KW-1185">Reference proteome</keyword>
<dbReference type="Proteomes" id="UP000886653">
    <property type="component" value="Unassembled WGS sequence"/>
</dbReference>
<accession>A0A9P6NK93</accession>
<evidence type="ECO:0000256" key="2">
    <source>
        <dbReference type="SAM" id="Phobius"/>
    </source>
</evidence>
<dbReference type="EMBL" id="MU167274">
    <property type="protein sequence ID" value="KAG0145578.1"/>
    <property type="molecule type" value="Genomic_DNA"/>
</dbReference>
<dbReference type="AlphaFoldDB" id="A0A9P6NK93"/>
<dbReference type="InterPro" id="IPR051091">
    <property type="entry name" value="O-Glucosyltr/Glycosyltrsf_90"/>
</dbReference>
<gene>
    <name evidence="4" type="ORF">CROQUDRAFT_63792</name>
</gene>
<keyword evidence="2" id="KW-0812">Transmembrane</keyword>
<dbReference type="PANTHER" id="PTHR12203:SF118">
    <property type="entry name" value="BETA-1,2-XYLOSYLTRANSFERASE 1"/>
    <property type="match status" value="1"/>
</dbReference>